<dbReference type="InterPro" id="IPR045242">
    <property type="entry name" value="Syntaxin"/>
</dbReference>
<dbReference type="Gene3D" id="1.20.58.70">
    <property type="match status" value="1"/>
</dbReference>
<proteinExistence type="inferred from homology"/>
<feature type="region of interest" description="Disordered" evidence="5">
    <location>
        <begin position="1"/>
        <end position="48"/>
    </location>
</feature>
<evidence type="ECO:0000256" key="4">
    <source>
        <dbReference type="RuleBase" id="RU003858"/>
    </source>
</evidence>
<evidence type="ECO:0000256" key="2">
    <source>
        <dbReference type="ARBA" id="ARBA00009063"/>
    </source>
</evidence>
<dbReference type="Pfam" id="PF14523">
    <property type="entry name" value="Syntaxin_2"/>
    <property type="match status" value="1"/>
</dbReference>
<comment type="subcellular location">
    <subcellularLocation>
        <location evidence="1">Membrane</location>
        <topology evidence="1">Single-pass type IV membrane protein</topology>
    </subcellularLocation>
</comment>
<dbReference type="GO" id="GO:0006836">
    <property type="term" value="P:neurotransmitter transport"/>
    <property type="evidence" value="ECO:0007669"/>
    <property type="project" value="UniProtKB-KW"/>
</dbReference>
<keyword evidence="6" id="KW-0812">Transmembrane</keyword>
<dbReference type="SMART" id="SM00503">
    <property type="entry name" value="SynN"/>
    <property type="match status" value="1"/>
</dbReference>
<dbReference type="OrthoDB" id="75754at2759"/>
<dbReference type="GO" id="GO:0012505">
    <property type="term" value="C:endomembrane system"/>
    <property type="evidence" value="ECO:0007669"/>
    <property type="project" value="TreeGrafter"/>
</dbReference>
<keyword evidence="3" id="KW-0532">Neurotransmitter transport</keyword>
<evidence type="ECO:0000256" key="5">
    <source>
        <dbReference type="SAM" id="MobiDB-lite"/>
    </source>
</evidence>
<dbReference type="SMART" id="SM00397">
    <property type="entry name" value="t_SNARE"/>
    <property type="match status" value="1"/>
</dbReference>
<feature type="compositionally biased region" description="Low complexity" evidence="5">
    <location>
        <begin position="24"/>
        <end position="39"/>
    </location>
</feature>
<feature type="domain" description="T-SNARE coiled-coil homology" evidence="7">
    <location>
        <begin position="193"/>
        <end position="255"/>
    </location>
</feature>
<evidence type="ECO:0000313" key="9">
    <source>
        <dbReference type="Proteomes" id="UP000678499"/>
    </source>
</evidence>
<dbReference type="InterPro" id="IPR000727">
    <property type="entry name" value="T_SNARE_dom"/>
</dbReference>
<reference evidence="8" key="1">
    <citation type="submission" date="2020-11" db="EMBL/GenBank/DDBJ databases">
        <authorList>
            <person name="Tran Van P."/>
        </authorList>
    </citation>
    <scope>NUCLEOTIDE SEQUENCE</scope>
</reference>
<accession>A0A7R9GH75</accession>
<dbReference type="InterPro" id="IPR006011">
    <property type="entry name" value="Syntaxin_N"/>
</dbReference>
<protein>
    <recommendedName>
        <fullName evidence="7">t-SNARE coiled-coil homology domain-containing protein</fullName>
    </recommendedName>
</protein>
<dbReference type="CDD" id="cd15847">
    <property type="entry name" value="SNARE_syntaxin7_like"/>
    <property type="match status" value="1"/>
</dbReference>
<dbReference type="PANTHER" id="PTHR19957:SF38">
    <property type="entry name" value="LD27581P"/>
    <property type="match status" value="1"/>
</dbReference>
<keyword evidence="6" id="KW-1133">Transmembrane helix</keyword>
<comment type="similarity">
    <text evidence="2 4">Belongs to the syntaxin family.</text>
</comment>
<feature type="transmembrane region" description="Helical" evidence="6">
    <location>
        <begin position="266"/>
        <end position="286"/>
    </location>
</feature>
<organism evidence="8">
    <name type="scientific">Notodromas monacha</name>
    <dbReference type="NCBI Taxonomy" id="399045"/>
    <lineage>
        <taxon>Eukaryota</taxon>
        <taxon>Metazoa</taxon>
        <taxon>Ecdysozoa</taxon>
        <taxon>Arthropoda</taxon>
        <taxon>Crustacea</taxon>
        <taxon>Oligostraca</taxon>
        <taxon>Ostracoda</taxon>
        <taxon>Podocopa</taxon>
        <taxon>Podocopida</taxon>
        <taxon>Cypridocopina</taxon>
        <taxon>Cypridoidea</taxon>
        <taxon>Cyprididae</taxon>
        <taxon>Notodromas</taxon>
    </lineage>
</organism>
<sequence>MSRGGFGSQNYPTYGAVGDEAEPSVGFRSGSGTSRSRSGAPQVSPEFHGLSEDITSNIFIITNGITTLERAKRSLGTLKDTQGLRDQIHLTQMSTNQVINQTTKDLVRLASLVQRGEKMQKIKMEKLGKEFKASVEKYTTLQKEIASALRRTLQSVTLADDEMTSDDRALLMEKKRDQILAQKKVIAEEEFDRDMLLERETRVKQIESDMLDLNQIMRELSAMVVDQGEVIDTVESNVERAYDNVERGASQLLQASTYQSKYRKKICGLCSVLALIAIIIIVIIVINESSK</sequence>
<gene>
    <name evidence="8" type="ORF">NMOB1V02_LOCUS8682</name>
</gene>
<evidence type="ECO:0000259" key="7">
    <source>
        <dbReference type="PROSITE" id="PS50192"/>
    </source>
</evidence>
<dbReference type="GO" id="GO:0006886">
    <property type="term" value="P:intracellular protein transport"/>
    <property type="evidence" value="ECO:0007669"/>
    <property type="project" value="InterPro"/>
</dbReference>
<dbReference type="GO" id="GO:0005484">
    <property type="term" value="F:SNAP receptor activity"/>
    <property type="evidence" value="ECO:0007669"/>
    <property type="project" value="InterPro"/>
</dbReference>
<evidence type="ECO:0000256" key="6">
    <source>
        <dbReference type="SAM" id="Phobius"/>
    </source>
</evidence>
<dbReference type="Gene3D" id="1.20.5.110">
    <property type="match status" value="1"/>
</dbReference>
<dbReference type="GO" id="GO:0006906">
    <property type="term" value="P:vesicle fusion"/>
    <property type="evidence" value="ECO:0007669"/>
    <property type="project" value="TreeGrafter"/>
</dbReference>
<evidence type="ECO:0000256" key="3">
    <source>
        <dbReference type="ARBA" id="ARBA00022775"/>
    </source>
</evidence>
<dbReference type="GO" id="GO:0031201">
    <property type="term" value="C:SNARE complex"/>
    <property type="evidence" value="ECO:0007669"/>
    <property type="project" value="TreeGrafter"/>
</dbReference>
<keyword evidence="6" id="KW-0472">Membrane</keyword>
<evidence type="ECO:0000256" key="1">
    <source>
        <dbReference type="ARBA" id="ARBA00004211"/>
    </source>
</evidence>
<dbReference type="Pfam" id="PF05739">
    <property type="entry name" value="SNARE"/>
    <property type="match status" value="1"/>
</dbReference>
<evidence type="ECO:0000313" key="8">
    <source>
        <dbReference type="EMBL" id="CAD7281028.1"/>
    </source>
</evidence>
<dbReference type="Proteomes" id="UP000678499">
    <property type="component" value="Unassembled WGS sequence"/>
</dbReference>
<keyword evidence="3" id="KW-0813">Transport</keyword>
<dbReference type="PROSITE" id="PS50192">
    <property type="entry name" value="T_SNARE"/>
    <property type="match status" value="1"/>
</dbReference>
<name>A0A7R9GH75_9CRUS</name>
<dbReference type="PROSITE" id="PS00914">
    <property type="entry name" value="SYNTAXIN"/>
    <property type="match status" value="1"/>
</dbReference>
<dbReference type="EMBL" id="CAJPEX010002568">
    <property type="protein sequence ID" value="CAG0921180.1"/>
    <property type="molecule type" value="Genomic_DNA"/>
</dbReference>
<dbReference type="InterPro" id="IPR010989">
    <property type="entry name" value="SNARE"/>
</dbReference>
<dbReference type="GO" id="GO:0048278">
    <property type="term" value="P:vesicle docking"/>
    <property type="evidence" value="ECO:0007669"/>
    <property type="project" value="TreeGrafter"/>
</dbReference>
<dbReference type="SUPFAM" id="SSF47661">
    <property type="entry name" value="t-snare proteins"/>
    <property type="match status" value="1"/>
</dbReference>
<dbReference type="PANTHER" id="PTHR19957">
    <property type="entry name" value="SYNTAXIN"/>
    <property type="match status" value="1"/>
</dbReference>
<keyword evidence="9" id="KW-1185">Reference proteome</keyword>
<dbReference type="GO" id="GO:0000149">
    <property type="term" value="F:SNARE binding"/>
    <property type="evidence" value="ECO:0007669"/>
    <property type="project" value="TreeGrafter"/>
</dbReference>
<dbReference type="EMBL" id="OA884605">
    <property type="protein sequence ID" value="CAD7281028.1"/>
    <property type="molecule type" value="Genomic_DNA"/>
</dbReference>
<dbReference type="InterPro" id="IPR006012">
    <property type="entry name" value="Syntaxin/epimorphin_CS"/>
</dbReference>
<dbReference type="AlphaFoldDB" id="A0A7R9GH75"/>